<protein>
    <submittedName>
        <fullName evidence="2">Uncharacterized protein</fullName>
    </submittedName>
</protein>
<proteinExistence type="predicted"/>
<reference evidence="4 5" key="1">
    <citation type="submission" date="2017-02" db="EMBL/GenBank/DDBJ databases">
        <title>Complete genome sequences of Mycobacterium kansasii strains isolated from rhesus macaques.</title>
        <authorList>
            <person name="Panda A."/>
            <person name="Nagaraj S."/>
            <person name="Zhao X."/>
            <person name="Tettelin H."/>
            <person name="Detolla L.J."/>
        </authorList>
    </citation>
    <scope>NUCLEOTIDE SEQUENCE [LARGE SCALE GENOMIC DNA]</scope>
    <source>
        <strain evidence="3 4">11-3469</strain>
        <strain evidence="2 5">11-3813</strain>
    </source>
</reference>
<comment type="caution">
    <text evidence="2">The sequence shown here is derived from an EMBL/GenBank/DDBJ whole genome shotgun (WGS) entry which is preliminary data.</text>
</comment>
<dbReference type="AlphaFoldDB" id="A0A1V3X360"/>
<evidence type="ECO:0000313" key="4">
    <source>
        <dbReference type="Proteomes" id="UP000188532"/>
    </source>
</evidence>
<sequence>MFPAISVDSRRQERAADTSTATDPATRWSVLGSPNVSR</sequence>
<gene>
    <name evidence="3" type="ORF">BZL29_3974</name>
    <name evidence="2" type="ORF">BZL30_4765</name>
</gene>
<evidence type="ECO:0000313" key="3">
    <source>
        <dbReference type="EMBL" id="OOK77371.1"/>
    </source>
</evidence>
<accession>A0A1V3X360</accession>
<evidence type="ECO:0000313" key="5">
    <source>
        <dbReference type="Proteomes" id="UP000189229"/>
    </source>
</evidence>
<dbReference type="Proteomes" id="UP000189229">
    <property type="component" value="Unassembled WGS sequence"/>
</dbReference>
<dbReference type="EMBL" id="MVBN01000003">
    <property type="protein sequence ID" value="OOK77371.1"/>
    <property type="molecule type" value="Genomic_DNA"/>
</dbReference>
<dbReference type="Proteomes" id="UP000188532">
    <property type="component" value="Unassembled WGS sequence"/>
</dbReference>
<dbReference type="EMBL" id="MVBM01000004">
    <property type="protein sequence ID" value="OOK73507.1"/>
    <property type="molecule type" value="Genomic_DNA"/>
</dbReference>
<feature type="compositionally biased region" description="Low complexity" evidence="1">
    <location>
        <begin position="17"/>
        <end position="26"/>
    </location>
</feature>
<name>A0A1V3X360_MYCKA</name>
<organism evidence="2 5">
    <name type="scientific">Mycobacterium kansasii</name>
    <dbReference type="NCBI Taxonomy" id="1768"/>
    <lineage>
        <taxon>Bacteria</taxon>
        <taxon>Bacillati</taxon>
        <taxon>Actinomycetota</taxon>
        <taxon>Actinomycetes</taxon>
        <taxon>Mycobacteriales</taxon>
        <taxon>Mycobacteriaceae</taxon>
        <taxon>Mycobacterium</taxon>
    </lineage>
</organism>
<evidence type="ECO:0000256" key="1">
    <source>
        <dbReference type="SAM" id="MobiDB-lite"/>
    </source>
</evidence>
<feature type="region of interest" description="Disordered" evidence="1">
    <location>
        <begin position="1"/>
        <end position="38"/>
    </location>
</feature>
<evidence type="ECO:0000313" key="2">
    <source>
        <dbReference type="EMBL" id="OOK73507.1"/>
    </source>
</evidence>